<dbReference type="AlphaFoldDB" id="A0A897NVQ0"/>
<accession>A0A897NVQ0</accession>
<protein>
    <submittedName>
        <fullName evidence="1">Phosphodiesterase of AP superfamily</fullName>
    </submittedName>
</protein>
<name>A0A897NVQ0_9EURY</name>
<keyword evidence="2" id="KW-1185">Reference proteome</keyword>
<organism evidence="1 2">
    <name type="scientific">Halapricum desulfuricans</name>
    <dbReference type="NCBI Taxonomy" id="2841257"/>
    <lineage>
        <taxon>Archaea</taxon>
        <taxon>Methanobacteriati</taxon>
        <taxon>Methanobacteriota</taxon>
        <taxon>Stenosarchaea group</taxon>
        <taxon>Halobacteria</taxon>
        <taxon>Halobacteriales</taxon>
        <taxon>Haloarculaceae</taxon>
        <taxon>Halapricum</taxon>
    </lineage>
</organism>
<gene>
    <name evidence="1" type="ORF">HSEST_0661</name>
</gene>
<dbReference type="GeneID" id="68857299"/>
<evidence type="ECO:0000313" key="2">
    <source>
        <dbReference type="Proteomes" id="UP000663292"/>
    </source>
</evidence>
<evidence type="ECO:0000313" key="1">
    <source>
        <dbReference type="EMBL" id="QSG14206.1"/>
    </source>
</evidence>
<dbReference type="EMBL" id="CP064791">
    <property type="protein sequence ID" value="QSG14206.1"/>
    <property type="molecule type" value="Genomic_DNA"/>
</dbReference>
<proteinExistence type="predicted"/>
<dbReference type="Proteomes" id="UP000663292">
    <property type="component" value="Chromosome"/>
</dbReference>
<dbReference type="Gene3D" id="3.40.720.10">
    <property type="entry name" value="Alkaline Phosphatase, subunit A"/>
    <property type="match status" value="1"/>
</dbReference>
<dbReference type="InterPro" id="IPR017850">
    <property type="entry name" value="Alkaline_phosphatase_core_sf"/>
</dbReference>
<sequence length="139" mass="15247">MISYTNWKCYASGKNPGGFGVFWFEKVDLANEEIAICNGSDFDTPEIWDYLNDEGRTAGVMNMLSTYPSQPIEGFMIFGGPDAVEGEYRSLPVLLTDEGLPAGSDVGVAIFEGLVGQQRDPRRSSARRVRCSGHQVGWA</sequence>
<dbReference type="RefSeq" id="WP_229122147.1">
    <property type="nucleotide sequence ID" value="NZ_CP064791.1"/>
</dbReference>
<reference evidence="1 2" key="1">
    <citation type="submission" date="2020-11" db="EMBL/GenBank/DDBJ databases">
        <title>Carbohydrate-dependent, anaerobic sulfur respiration: A novel catabolism in halophilic archaea.</title>
        <authorList>
            <person name="Sorokin D.Y."/>
            <person name="Messina E."/>
            <person name="Smedile F."/>
            <person name="La Cono V."/>
            <person name="Hallsworth J.E."/>
            <person name="Yakimov M.M."/>
        </authorList>
    </citation>
    <scope>NUCLEOTIDE SEQUENCE [LARGE SCALE GENOMIC DNA]</scope>
    <source>
        <strain evidence="1 2">HSR-Est</strain>
    </source>
</reference>